<dbReference type="AlphaFoldDB" id="A0A811TED4"/>
<name>A0A811TED4_9EURY</name>
<reference evidence="1" key="1">
    <citation type="submission" date="2020-10" db="EMBL/GenBank/DDBJ databases">
        <authorList>
            <person name="Hahn C.J."/>
            <person name="Laso-Perez R."/>
            <person name="Vulcano F."/>
            <person name="Vaziourakis K.-M."/>
            <person name="Stokke R."/>
            <person name="Steen I.H."/>
            <person name="Teske A."/>
            <person name="Boetius A."/>
            <person name="Liebeke M."/>
            <person name="Amann R."/>
            <person name="Knittel K."/>
        </authorList>
    </citation>
    <scope>NUCLEOTIDE SEQUENCE</scope>
    <source>
        <strain evidence="1">Gfbio:e3339647-f889-4370-9287-4fb5cb688e4c:AG392J18_GoMArc1</strain>
    </source>
</reference>
<proteinExistence type="predicted"/>
<dbReference type="EMBL" id="CAJHIR010000035">
    <property type="protein sequence ID" value="CAD6494042.1"/>
    <property type="molecule type" value="Genomic_DNA"/>
</dbReference>
<organism evidence="1 2">
    <name type="scientific">Candidatus Argoarchaeum ethanivorans</name>
    <dbReference type="NCBI Taxonomy" id="2608793"/>
    <lineage>
        <taxon>Archaea</taxon>
        <taxon>Methanobacteriati</taxon>
        <taxon>Methanobacteriota</taxon>
        <taxon>Stenosarchaea group</taxon>
        <taxon>Methanomicrobia</taxon>
        <taxon>Methanosarcinales</taxon>
        <taxon>Methanosarcinales incertae sedis</taxon>
        <taxon>GOM Arc I cluster</taxon>
        <taxon>Candidatus Argoarchaeum</taxon>
    </lineage>
</organism>
<dbReference type="Proteomes" id="UP000612009">
    <property type="component" value="Unassembled WGS sequence"/>
</dbReference>
<sequence>MVMRTIEIKEIKYEVDKERRGGVISRLKELYRDQLDIFTEGDFVGVRGDLHNYKRRSRILWIMSGGKHGKDLPTC</sequence>
<evidence type="ECO:0000313" key="1">
    <source>
        <dbReference type="EMBL" id="CAD6494042.1"/>
    </source>
</evidence>
<evidence type="ECO:0000313" key="2">
    <source>
        <dbReference type="Proteomes" id="UP000612009"/>
    </source>
</evidence>
<gene>
    <name evidence="1" type="ORF">LAKADJCE_00624</name>
</gene>
<comment type="caution">
    <text evidence="1">The sequence shown here is derived from an EMBL/GenBank/DDBJ whole genome shotgun (WGS) entry which is preliminary data.</text>
</comment>
<protein>
    <submittedName>
        <fullName evidence="1">Uncharacterized protein</fullName>
    </submittedName>
</protein>
<accession>A0A811TED4</accession>